<dbReference type="EMBL" id="CP076607">
    <property type="protein sequence ID" value="QWU15264.1"/>
    <property type="molecule type" value="Genomic_DNA"/>
</dbReference>
<evidence type="ECO:0000259" key="3">
    <source>
        <dbReference type="PROSITE" id="PS50977"/>
    </source>
</evidence>
<reference evidence="5 6" key="1">
    <citation type="submission" date="2016-10" db="EMBL/GenBank/DDBJ databases">
        <authorList>
            <person name="de Groot N.N."/>
        </authorList>
    </citation>
    <scope>NUCLEOTIDE SEQUENCE [LARGE SCALE GENOMIC DNA]</scope>
    <source>
        <strain evidence="5 6">CGMCC 1.10238</strain>
    </source>
</reference>
<keyword evidence="1 2" id="KW-0238">DNA-binding</keyword>
<dbReference type="PANTHER" id="PTHR43479:SF11">
    <property type="entry name" value="ACREF_ENVCD OPERON REPRESSOR-RELATED"/>
    <property type="match status" value="1"/>
</dbReference>
<evidence type="ECO:0000256" key="2">
    <source>
        <dbReference type="PROSITE-ProRule" id="PRU00335"/>
    </source>
</evidence>
<sequence length="197" mass="22759">MEKFSDVLTKEQILAATEEVLRRFGIAKTSVIDVANVLNVSHGTIYRHFKSKAELLEGATKKWLDEKIIEPLTDVCHNTTLDGPEHLKTYIRTLIELKQHYACEDEELFKMYAKVTDEATDLIHKHISEVTDQICEIITRGGIKSEDPLQLAHAIFHATTRFHHPAHAYEWRSPMIHNEFLDVWALIEKGNLYENPR</sequence>
<dbReference type="Gene3D" id="1.10.357.10">
    <property type="entry name" value="Tetracycline Repressor, domain 2"/>
    <property type="match status" value="1"/>
</dbReference>
<dbReference type="InterPro" id="IPR050624">
    <property type="entry name" value="HTH-type_Tx_Regulator"/>
</dbReference>
<feature type="domain" description="HTH tetR-type" evidence="3">
    <location>
        <begin position="7"/>
        <end position="67"/>
    </location>
</feature>
<evidence type="ECO:0000313" key="7">
    <source>
        <dbReference type="Proteomes" id="UP000683429"/>
    </source>
</evidence>
<dbReference type="InterPro" id="IPR009057">
    <property type="entry name" value="Homeodomain-like_sf"/>
</dbReference>
<feature type="DNA-binding region" description="H-T-H motif" evidence="2">
    <location>
        <begin position="30"/>
        <end position="49"/>
    </location>
</feature>
<dbReference type="InterPro" id="IPR001647">
    <property type="entry name" value="HTH_TetR"/>
</dbReference>
<reference evidence="4 7" key="2">
    <citation type="submission" date="2021-06" db="EMBL/GenBank/DDBJ databases">
        <title>Whole genome sequence of Paenibacillus sophorae DSM23020 for comparative genomics.</title>
        <authorList>
            <person name="Kim M.-J."/>
            <person name="Lee G."/>
            <person name="Shin J.-H."/>
        </authorList>
    </citation>
    <scope>NUCLEOTIDE SEQUENCE [LARGE SCALE GENOMIC DNA]</scope>
    <source>
        <strain evidence="4 7">DSM 23020</strain>
    </source>
</reference>
<gene>
    <name evidence="4" type="ORF">KP014_25840</name>
    <name evidence="5" type="ORF">SAMN04487895_10874</name>
</gene>
<dbReference type="PROSITE" id="PS01081">
    <property type="entry name" value="HTH_TETR_1"/>
    <property type="match status" value="1"/>
</dbReference>
<dbReference type="PANTHER" id="PTHR43479">
    <property type="entry name" value="ACREF/ENVCD OPERON REPRESSOR-RELATED"/>
    <property type="match status" value="1"/>
</dbReference>
<protein>
    <submittedName>
        <fullName evidence="4">TetR family transcriptional regulator</fullName>
    </submittedName>
    <submittedName>
        <fullName evidence="5">Transcriptional regulator, TetR family</fullName>
    </submittedName>
</protein>
<dbReference type="EMBL" id="FODH01000008">
    <property type="protein sequence ID" value="SEO49351.1"/>
    <property type="molecule type" value="Genomic_DNA"/>
</dbReference>
<dbReference type="PROSITE" id="PS50977">
    <property type="entry name" value="HTH_TETR_2"/>
    <property type="match status" value="1"/>
</dbReference>
<dbReference type="OrthoDB" id="9809772at2"/>
<evidence type="ECO:0000313" key="6">
    <source>
        <dbReference type="Proteomes" id="UP000198809"/>
    </source>
</evidence>
<dbReference type="Pfam" id="PF00440">
    <property type="entry name" value="TetR_N"/>
    <property type="match status" value="1"/>
</dbReference>
<dbReference type="AlphaFoldDB" id="A0A1H8Q5W3"/>
<name>A0A1H8Q5W3_9BACL</name>
<keyword evidence="7" id="KW-1185">Reference proteome</keyword>
<dbReference type="SUPFAM" id="SSF46689">
    <property type="entry name" value="Homeodomain-like"/>
    <property type="match status" value="1"/>
</dbReference>
<dbReference type="InterPro" id="IPR041478">
    <property type="entry name" value="TetR_C_27"/>
</dbReference>
<organism evidence="5 6">
    <name type="scientific">Paenibacillus sophorae</name>
    <dbReference type="NCBI Taxonomy" id="1333845"/>
    <lineage>
        <taxon>Bacteria</taxon>
        <taxon>Bacillati</taxon>
        <taxon>Bacillota</taxon>
        <taxon>Bacilli</taxon>
        <taxon>Bacillales</taxon>
        <taxon>Paenibacillaceae</taxon>
        <taxon>Paenibacillus</taxon>
    </lineage>
</organism>
<dbReference type="InterPro" id="IPR023772">
    <property type="entry name" value="DNA-bd_HTH_TetR-type_CS"/>
</dbReference>
<dbReference type="RefSeq" id="WP_036603019.1">
    <property type="nucleotide sequence ID" value="NZ_CP076607.1"/>
</dbReference>
<accession>A0A1H8Q5W3</accession>
<dbReference type="Proteomes" id="UP000198809">
    <property type="component" value="Unassembled WGS sequence"/>
</dbReference>
<dbReference type="PRINTS" id="PR00455">
    <property type="entry name" value="HTHTETR"/>
</dbReference>
<dbReference type="STRING" id="1333845.SAMN04487895_10874"/>
<proteinExistence type="predicted"/>
<evidence type="ECO:0000313" key="5">
    <source>
        <dbReference type="EMBL" id="SEO49351.1"/>
    </source>
</evidence>
<dbReference type="Pfam" id="PF17935">
    <property type="entry name" value="TetR_C_27"/>
    <property type="match status" value="1"/>
</dbReference>
<evidence type="ECO:0000256" key="1">
    <source>
        <dbReference type="ARBA" id="ARBA00023125"/>
    </source>
</evidence>
<evidence type="ECO:0000313" key="4">
    <source>
        <dbReference type="EMBL" id="QWU15264.1"/>
    </source>
</evidence>
<dbReference type="Proteomes" id="UP000683429">
    <property type="component" value="Chromosome"/>
</dbReference>
<dbReference type="GO" id="GO:0003677">
    <property type="term" value="F:DNA binding"/>
    <property type="evidence" value="ECO:0007669"/>
    <property type="project" value="UniProtKB-UniRule"/>
</dbReference>